<comment type="caution">
    <text evidence="2">The sequence shown here is derived from an EMBL/GenBank/DDBJ whole genome shotgun (WGS) entry which is preliminary data.</text>
</comment>
<evidence type="ECO:0000313" key="2">
    <source>
        <dbReference type="EMBL" id="KAK5981637.1"/>
    </source>
</evidence>
<accession>A0AAN8FMQ4</accession>
<evidence type="ECO:0000313" key="3">
    <source>
        <dbReference type="Proteomes" id="UP001331761"/>
    </source>
</evidence>
<keyword evidence="1" id="KW-0175">Coiled coil</keyword>
<dbReference type="EMBL" id="WIXE01006066">
    <property type="protein sequence ID" value="KAK5981637.1"/>
    <property type="molecule type" value="Genomic_DNA"/>
</dbReference>
<protein>
    <submittedName>
        <fullName evidence="2">Uncharacterized protein</fullName>
    </submittedName>
</protein>
<gene>
    <name evidence="2" type="ORF">GCK32_006656</name>
</gene>
<dbReference type="Proteomes" id="UP001331761">
    <property type="component" value="Unassembled WGS sequence"/>
</dbReference>
<feature type="coiled-coil region" evidence="1">
    <location>
        <begin position="8"/>
        <end position="70"/>
    </location>
</feature>
<name>A0AAN8FMQ4_TRICO</name>
<proteinExistence type="predicted"/>
<dbReference type="AlphaFoldDB" id="A0AAN8FMQ4"/>
<sequence length="88" mass="10014">MNKTKQAASFMQQELKNVVLENDKLKETLQLKTDEANQLSASLQQAREELSDVIRQNEELKTELHTYQTLYGKLEKGTKEPTAGSSNM</sequence>
<keyword evidence="3" id="KW-1185">Reference proteome</keyword>
<evidence type="ECO:0000256" key="1">
    <source>
        <dbReference type="SAM" id="Coils"/>
    </source>
</evidence>
<reference evidence="2 3" key="1">
    <citation type="submission" date="2019-10" db="EMBL/GenBank/DDBJ databases">
        <title>Assembly and Annotation for the nematode Trichostrongylus colubriformis.</title>
        <authorList>
            <person name="Martin J."/>
        </authorList>
    </citation>
    <scope>NUCLEOTIDE SEQUENCE [LARGE SCALE GENOMIC DNA]</scope>
    <source>
        <strain evidence="2">G859</strain>
        <tissue evidence="2">Whole worm</tissue>
    </source>
</reference>
<organism evidence="2 3">
    <name type="scientific">Trichostrongylus colubriformis</name>
    <name type="common">Black scour worm</name>
    <dbReference type="NCBI Taxonomy" id="6319"/>
    <lineage>
        <taxon>Eukaryota</taxon>
        <taxon>Metazoa</taxon>
        <taxon>Ecdysozoa</taxon>
        <taxon>Nematoda</taxon>
        <taxon>Chromadorea</taxon>
        <taxon>Rhabditida</taxon>
        <taxon>Rhabditina</taxon>
        <taxon>Rhabditomorpha</taxon>
        <taxon>Strongyloidea</taxon>
        <taxon>Trichostrongylidae</taxon>
        <taxon>Trichostrongylus</taxon>
    </lineage>
</organism>